<accession>A0A381TCL4</accession>
<name>A0A381TCL4_9ZZZZ</name>
<reference evidence="1" key="1">
    <citation type="submission" date="2018-05" db="EMBL/GenBank/DDBJ databases">
        <authorList>
            <person name="Lanie J.A."/>
            <person name="Ng W.-L."/>
            <person name="Kazmierczak K.M."/>
            <person name="Andrzejewski T.M."/>
            <person name="Davidsen T.M."/>
            <person name="Wayne K.J."/>
            <person name="Tettelin H."/>
            <person name="Glass J.I."/>
            <person name="Rusch D."/>
            <person name="Podicherti R."/>
            <person name="Tsui H.-C.T."/>
            <person name="Winkler M.E."/>
        </authorList>
    </citation>
    <scope>NUCLEOTIDE SEQUENCE</scope>
</reference>
<dbReference type="EMBL" id="UINC01004304">
    <property type="protein sequence ID" value="SVA13328.1"/>
    <property type="molecule type" value="Genomic_DNA"/>
</dbReference>
<organism evidence="1">
    <name type="scientific">marine metagenome</name>
    <dbReference type="NCBI Taxonomy" id="408172"/>
    <lineage>
        <taxon>unclassified sequences</taxon>
        <taxon>metagenomes</taxon>
        <taxon>ecological metagenomes</taxon>
    </lineage>
</organism>
<dbReference type="Pfam" id="PF11746">
    <property type="entry name" value="DUF3303"/>
    <property type="match status" value="1"/>
</dbReference>
<dbReference type="AlphaFoldDB" id="A0A381TCL4"/>
<dbReference type="InterPro" id="IPR021734">
    <property type="entry name" value="DUF3303"/>
</dbReference>
<evidence type="ECO:0000313" key="1">
    <source>
        <dbReference type="EMBL" id="SVA13328.1"/>
    </source>
</evidence>
<gene>
    <name evidence="1" type="ORF">METZ01_LOCUS66182</name>
</gene>
<proteinExistence type="predicted"/>
<sequence>MKFLVAWSSAPETRHEVYEAFAQMSDADDAADHPGVNLIGRWHDLASGGGILICESDDLSAVEAWTWNWNGVLDIEVTPVLDDDECKTVIKKKLGQ</sequence>
<evidence type="ECO:0008006" key="2">
    <source>
        <dbReference type="Google" id="ProtNLM"/>
    </source>
</evidence>
<protein>
    <recommendedName>
        <fullName evidence="2">DUF3303 domain-containing protein</fullName>
    </recommendedName>
</protein>